<dbReference type="InterPro" id="IPR029063">
    <property type="entry name" value="SAM-dependent_MTases_sf"/>
</dbReference>
<proteinExistence type="predicted"/>
<dbReference type="Pfam" id="PF03705">
    <property type="entry name" value="CheR_N"/>
    <property type="match status" value="1"/>
</dbReference>
<accession>A0A1G6NIG9</accession>
<evidence type="ECO:0000256" key="3">
    <source>
        <dbReference type="ARBA" id="ARBA00022691"/>
    </source>
</evidence>
<dbReference type="PRINTS" id="PR00996">
    <property type="entry name" value="CHERMTFRASE"/>
</dbReference>
<evidence type="ECO:0000256" key="2">
    <source>
        <dbReference type="ARBA" id="ARBA00022679"/>
    </source>
</evidence>
<dbReference type="SUPFAM" id="SSF47757">
    <property type="entry name" value="Chemotaxis receptor methyltransferase CheR, N-terminal domain"/>
    <property type="match status" value="1"/>
</dbReference>
<dbReference type="RefSeq" id="WP_149796799.1">
    <property type="nucleotide sequence ID" value="NZ_FMYT01000011.1"/>
</dbReference>
<evidence type="ECO:0000256" key="1">
    <source>
        <dbReference type="ARBA" id="ARBA00022603"/>
    </source>
</evidence>
<dbReference type="AlphaFoldDB" id="A0A1G6NIG9"/>
<dbReference type="InterPro" id="IPR000780">
    <property type="entry name" value="CheR_MeTrfase"/>
</dbReference>
<evidence type="ECO:0000259" key="4">
    <source>
        <dbReference type="PROSITE" id="PS50123"/>
    </source>
</evidence>
<gene>
    <name evidence="5" type="ORF">SAMN04488597_11192</name>
</gene>
<protein>
    <submittedName>
        <fullName evidence="5">Chemotaxis protein methyltransferase CheR</fullName>
    </submittedName>
</protein>
<dbReference type="SUPFAM" id="SSF53335">
    <property type="entry name" value="S-adenosyl-L-methionine-dependent methyltransferases"/>
    <property type="match status" value="1"/>
</dbReference>
<dbReference type="EMBL" id="FMYT01000011">
    <property type="protein sequence ID" value="SDC67712.1"/>
    <property type="molecule type" value="Genomic_DNA"/>
</dbReference>
<dbReference type="PANTHER" id="PTHR24422:SF19">
    <property type="entry name" value="CHEMOTAXIS PROTEIN METHYLTRANSFERASE"/>
    <property type="match status" value="1"/>
</dbReference>
<keyword evidence="1 5" id="KW-0489">Methyltransferase</keyword>
<dbReference type="GO" id="GO:0008757">
    <property type="term" value="F:S-adenosylmethionine-dependent methyltransferase activity"/>
    <property type="evidence" value="ECO:0007669"/>
    <property type="project" value="InterPro"/>
</dbReference>
<dbReference type="GO" id="GO:0032259">
    <property type="term" value="P:methylation"/>
    <property type="evidence" value="ECO:0007669"/>
    <property type="project" value="UniProtKB-KW"/>
</dbReference>
<dbReference type="InterPro" id="IPR022641">
    <property type="entry name" value="CheR_N"/>
</dbReference>
<dbReference type="PANTHER" id="PTHR24422">
    <property type="entry name" value="CHEMOTAXIS PROTEIN METHYLTRANSFERASE"/>
    <property type="match status" value="1"/>
</dbReference>
<reference evidence="5 6" key="1">
    <citation type="submission" date="2016-10" db="EMBL/GenBank/DDBJ databases">
        <authorList>
            <person name="Varghese N."/>
            <person name="Submissions S."/>
        </authorList>
    </citation>
    <scope>NUCLEOTIDE SEQUENCE [LARGE SCALE GENOMIC DNA]</scope>
    <source>
        <strain evidence="5 6">WG10</strain>
    </source>
</reference>
<dbReference type="PROSITE" id="PS50123">
    <property type="entry name" value="CHER"/>
    <property type="match status" value="1"/>
</dbReference>
<name>A0A1G6NIG9_9FIRM</name>
<evidence type="ECO:0000313" key="5">
    <source>
        <dbReference type="EMBL" id="SDC67712.1"/>
    </source>
</evidence>
<evidence type="ECO:0000313" key="6">
    <source>
        <dbReference type="Proteomes" id="UP000324896"/>
    </source>
</evidence>
<dbReference type="Gene3D" id="3.40.50.150">
    <property type="entry name" value="Vaccinia Virus protein VP39"/>
    <property type="match status" value="1"/>
</dbReference>
<dbReference type="Pfam" id="PF01739">
    <property type="entry name" value="CheR"/>
    <property type="match status" value="1"/>
</dbReference>
<organism evidence="5 6">
    <name type="scientific">Halanaerobium congolense</name>
    <dbReference type="NCBI Taxonomy" id="54121"/>
    <lineage>
        <taxon>Bacteria</taxon>
        <taxon>Bacillati</taxon>
        <taxon>Bacillota</taxon>
        <taxon>Clostridia</taxon>
        <taxon>Halanaerobiales</taxon>
        <taxon>Halanaerobiaceae</taxon>
        <taxon>Halanaerobium</taxon>
    </lineage>
</organism>
<keyword evidence="2 5" id="KW-0808">Transferase</keyword>
<keyword evidence="3" id="KW-0949">S-adenosyl-L-methionine</keyword>
<sequence>MSITFSEFKDQAKKILNIDLDGYKLDRVERRTKSLMRRYDVADFKECINLIESDSKFKEAYLNHFTINTSEFFRNPESFEFLKKNVLPELIQRKNKLRIWSAPCSNGCEPYTLAIILKELGLSSNRFEIYASDLDPEILNKAKRGLYRENALKNVSDSLMRKYFTEDSAKDNFYQLSNDIKRLVNFEQKDLINGRFDRNWDLILSRNFFIYLTKEMKDQLIKKFLSVLNSDSYFFLGNTEYIFSAEKYDLEKVYQSIYKYHKN</sequence>
<dbReference type="Proteomes" id="UP000324896">
    <property type="component" value="Unassembled WGS sequence"/>
</dbReference>
<dbReference type="InterPro" id="IPR022642">
    <property type="entry name" value="CheR_C"/>
</dbReference>
<feature type="domain" description="CheR-type methyltransferase" evidence="4">
    <location>
        <begin position="1"/>
        <end position="263"/>
    </location>
</feature>
<dbReference type="InterPro" id="IPR050903">
    <property type="entry name" value="Bact_Chemotaxis_MeTrfase"/>
</dbReference>
<dbReference type="SMART" id="SM00138">
    <property type="entry name" value="MeTrc"/>
    <property type="match status" value="1"/>
</dbReference>